<name>W4GV44_APHAT</name>
<protein>
    <submittedName>
        <fullName evidence="2">Uncharacterized protein</fullName>
    </submittedName>
</protein>
<dbReference type="AlphaFoldDB" id="W4GV44"/>
<gene>
    <name evidence="2" type="ORF">H257_04682</name>
</gene>
<reference evidence="2" key="1">
    <citation type="submission" date="2013-12" db="EMBL/GenBank/DDBJ databases">
        <title>The Genome Sequence of Aphanomyces astaci APO3.</title>
        <authorList>
            <consortium name="The Broad Institute Genomics Platform"/>
            <person name="Russ C."/>
            <person name="Tyler B."/>
            <person name="van West P."/>
            <person name="Dieguez-Uribeondo J."/>
            <person name="Young S.K."/>
            <person name="Zeng Q."/>
            <person name="Gargeya S."/>
            <person name="Fitzgerald M."/>
            <person name="Abouelleil A."/>
            <person name="Alvarado L."/>
            <person name="Chapman S.B."/>
            <person name="Gainer-Dewar J."/>
            <person name="Goldberg J."/>
            <person name="Griggs A."/>
            <person name="Gujja S."/>
            <person name="Hansen M."/>
            <person name="Howarth C."/>
            <person name="Imamovic A."/>
            <person name="Ireland A."/>
            <person name="Larimer J."/>
            <person name="McCowan C."/>
            <person name="Murphy C."/>
            <person name="Pearson M."/>
            <person name="Poon T.W."/>
            <person name="Priest M."/>
            <person name="Roberts A."/>
            <person name="Saif S."/>
            <person name="Shea T."/>
            <person name="Sykes S."/>
            <person name="Wortman J."/>
            <person name="Nusbaum C."/>
            <person name="Birren B."/>
        </authorList>
    </citation>
    <scope>NUCLEOTIDE SEQUENCE [LARGE SCALE GENOMIC DNA]</scope>
    <source>
        <strain evidence="2">APO3</strain>
    </source>
</reference>
<dbReference type="EMBL" id="KI913121">
    <property type="protein sequence ID" value="ETV82909.1"/>
    <property type="molecule type" value="Genomic_DNA"/>
</dbReference>
<feature type="region of interest" description="Disordered" evidence="1">
    <location>
        <begin position="53"/>
        <end position="102"/>
    </location>
</feature>
<proteinExistence type="predicted"/>
<accession>W4GV44</accession>
<organism evidence="2">
    <name type="scientific">Aphanomyces astaci</name>
    <name type="common">Crayfish plague agent</name>
    <dbReference type="NCBI Taxonomy" id="112090"/>
    <lineage>
        <taxon>Eukaryota</taxon>
        <taxon>Sar</taxon>
        <taxon>Stramenopiles</taxon>
        <taxon>Oomycota</taxon>
        <taxon>Saprolegniomycetes</taxon>
        <taxon>Saprolegniales</taxon>
        <taxon>Verrucalvaceae</taxon>
        <taxon>Aphanomyces</taxon>
    </lineage>
</organism>
<dbReference type="VEuPathDB" id="FungiDB:H257_04682"/>
<evidence type="ECO:0000313" key="2">
    <source>
        <dbReference type="EMBL" id="ETV82909.1"/>
    </source>
</evidence>
<dbReference type="GeneID" id="20806678"/>
<evidence type="ECO:0000256" key="1">
    <source>
        <dbReference type="SAM" id="MobiDB-lite"/>
    </source>
</evidence>
<feature type="compositionally biased region" description="Low complexity" evidence="1">
    <location>
        <begin position="63"/>
        <end position="74"/>
    </location>
</feature>
<sequence length="411" mass="46311">MGGARRCGNHRQRRDVDATRLPHGACLARRRLARERGDAWNLATWKRFSIRAQQPARPVNRQAPSMGSASPPSSNVESMEPSPRQSLPGKPLQRSAASQRRFHAHVATIEARHRLTDPVQSPSAPVAVVSASSSANYLHEWSDGSKHRLPEDFQYDNMGCDTLWIKWFHGAPKRRIGPYRHFTVDDVKGALNCKYMMRARRVMAELTSIAVATGLAASEDAITQLRPPECQNVFNAAFAHLEIRQAVGECAKPVRRSSTCKTFIALDQRDRMTRTFEWADGTALHSVPEHWTLPNWSCLNIWLAWFLGDPQSGVRPFRHLYILPNQQQQLHLTRQVMAKLVQIALGMQLAASEVDISKLSKWNIQRVYLEAFDILTQRHVPPAECSNINAKKVKVSTLHAILQANNAFCSI</sequence>
<dbReference type="RefSeq" id="XP_009827580.1">
    <property type="nucleotide sequence ID" value="XM_009829278.1"/>
</dbReference>